<reference evidence="16" key="1">
    <citation type="submission" date="2018-12" db="EMBL/GenBank/DDBJ databases">
        <authorList>
            <person name="Will S."/>
            <person name="Neumann-Schaal M."/>
            <person name="Henke P."/>
        </authorList>
    </citation>
    <scope>NUCLEOTIDE SEQUENCE</scope>
    <source>
        <strain evidence="16">PCC 7102</strain>
    </source>
</reference>
<dbReference type="Gene3D" id="3.30.565.10">
    <property type="entry name" value="Histidine kinase-like ATPase, C-terminal domain"/>
    <property type="match status" value="1"/>
</dbReference>
<evidence type="ECO:0000256" key="9">
    <source>
        <dbReference type="ARBA" id="ARBA00022840"/>
    </source>
</evidence>
<dbReference type="GO" id="GO:0005886">
    <property type="term" value="C:plasma membrane"/>
    <property type="evidence" value="ECO:0007669"/>
    <property type="project" value="UniProtKB-SubCell"/>
</dbReference>
<dbReference type="SUPFAM" id="SSF55781">
    <property type="entry name" value="GAF domain-like"/>
    <property type="match status" value="1"/>
</dbReference>
<comment type="catalytic activity">
    <reaction evidence="1">
        <text>ATP + protein L-histidine = ADP + protein N-phospho-L-histidine.</text>
        <dbReference type="EC" id="2.7.13.3"/>
    </reaction>
</comment>
<keyword evidence="8" id="KW-0418">Kinase</keyword>
<dbReference type="RefSeq" id="WP_127086383.1">
    <property type="nucleotide sequence ID" value="NZ_RSCL01000031.1"/>
</dbReference>
<dbReference type="AlphaFoldDB" id="A0A433UUY1"/>
<dbReference type="SMART" id="SM00388">
    <property type="entry name" value="HisKA"/>
    <property type="match status" value="1"/>
</dbReference>
<evidence type="ECO:0000256" key="12">
    <source>
        <dbReference type="PROSITE-ProRule" id="PRU00169"/>
    </source>
</evidence>
<dbReference type="PANTHER" id="PTHR43547">
    <property type="entry name" value="TWO-COMPONENT HISTIDINE KINASE"/>
    <property type="match status" value="1"/>
</dbReference>
<name>A0A433UUY1_9CYAN</name>
<dbReference type="CDD" id="cd17580">
    <property type="entry name" value="REC_2_DhkD-like"/>
    <property type="match status" value="1"/>
</dbReference>
<dbReference type="CDD" id="cd00082">
    <property type="entry name" value="HisKA"/>
    <property type="match status" value="1"/>
</dbReference>
<dbReference type="SMART" id="SM00065">
    <property type="entry name" value="GAF"/>
    <property type="match status" value="1"/>
</dbReference>
<dbReference type="InterPro" id="IPR003018">
    <property type="entry name" value="GAF"/>
</dbReference>
<dbReference type="Pfam" id="PF02518">
    <property type="entry name" value="HATPase_c"/>
    <property type="match status" value="1"/>
</dbReference>
<evidence type="ECO:0000256" key="13">
    <source>
        <dbReference type="SAM" id="Coils"/>
    </source>
</evidence>
<dbReference type="InterPro" id="IPR036097">
    <property type="entry name" value="HisK_dim/P_sf"/>
</dbReference>
<dbReference type="InterPro" id="IPR000014">
    <property type="entry name" value="PAS"/>
</dbReference>
<dbReference type="SMART" id="SM00387">
    <property type="entry name" value="HATPase_c"/>
    <property type="match status" value="1"/>
</dbReference>
<dbReference type="PROSITE" id="PS50110">
    <property type="entry name" value="RESPONSE_REGULATORY"/>
    <property type="match status" value="1"/>
</dbReference>
<dbReference type="Pfam" id="PF00512">
    <property type="entry name" value="HisKA"/>
    <property type="match status" value="1"/>
</dbReference>
<sequence>MQTQQLKAATLDEIVITEELSHRATRLPNLHSENQALHALARQLVKKPEIMLQNLVELALDLCQAGSAGVSLLEQTPSNEQVFRWVALAGALAANKGGTAPCHFSPCGICLSRGAAQLFSYPHRYFTYFEEAKPQIVETLVLPLFASDDQALGTIWIVSHNEQRKFDLEDVRVMMSLADFTAASLLQKRTLELLTTNNVLQAEITERKRVEAALRESEEKYRRLFNSMGEAFALCELILEDSKPFDVRILEVNPAHETMTGLTAEKTIGKTIRNLIPEIEDWWFEIYGRVVIGGETVRFENFVPGLNRWFDIYAYKIEEDNDRKFALIYSDITGRKQSLVELQQSEERYRTLFESIDEGFCVIEMLFDENNKPFDYLFLEVNPAFEKQTGLREAPGKTARQLVPNLEEHWFEIYGKIAMTGEPLRFENGAEEINRWFDVYAFRVGQESSRKVALIFKDISEAKRIEAEREKILQREQTARETAEHANQIKDEFLAVLSHELRSPLNPILGWTTLLRSGKLNEAKTVEALATIERNARLQTQLIDDLLDICRIMRGKLTLSPAPVNLSSVISAALETVRLSAEAKAIQIEVIETNAPQVYGNAGRLQQVIWNLLSNAVKFTQTGGKVEICLTQANDLAQIKITDTGKGINPEFLPYVFEHFRQEDSAITRKFGGLGLGLAIARQITELHGGRIWVESLGENKGAIFTVELPLLNTVDTNNKETIDLNIPLSSLPLTNKKILVVDDEADSRDIVAFAMEQAGAEVIAVSSAFAALQILSTIPFDILISDIGMPEMNGYALMRQIRQLPTFQGGKIPAIALTAYAGEYDQQLALSAGFEQHLSKPIDPIKLVQCIIKMLDSNN</sequence>
<dbReference type="EMBL" id="RSCL01000031">
    <property type="protein sequence ID" value="RUS97616.1"/>
    <property type="molecule type" value="Genomic_DNA"/>
</dbReference>
<evidence type="ECO:0000256" key="11">
    <source>
        <dbReference type="ARBA" id="ARBA00023136"/>
    </source>
</evidence>
<dbReference type="OrthoDB" id="9768069at2"/>
<dbReference type="Proteomes" id="UP000271624">
    <property type="component" value="Unassembled WGS sequence"/>
</dbReference>
<dbReference type="InterPro" id="IPR035965">
    <property type="entry name" value="PAS-like_dom_sf"/>
</dbReference>
<evidence type="ECO:0000256" key="8">
    <source>
        <dbReference type="ARBA" id="ARBA00022777"/>
    </source>
</evidence>
<dbReference type="Gene3D" id="3.40.50.2300">
    <property type="match status" value="1"/>
</dbReference>
<dbReference type="PANTHER" id="PTHR43547:SF2">
    <property type="entry name" value="HYBRID SIGNAL TRANSDUCTION HISTIDINE KINASE C"/>
    <property type="match status" value="1"/>
</dbReference>
<dbReference type="InterPro" id="IPR003594">
    <property type="entry name" value="HATPase_dom"/>
</dbReference>
<evidence type="ECO:0000256" key="1">
    <source>
        <dbReference type="ARBA" id="ARBA00000085"/>
    </source>
</evidence>
<dbReference type="NCBIfam" id="TIGR00229">
    <property type="entry name" value="sensory_box"/>
    <property type="match status" value="2"/>
</dbReference>
<dbReference type="SMART" id="SM00448">
    <property type="entry name" value="REC"/>
    <property type="match status" value="1"/>
</dbReference>
<keyword evidence="17" id="KW-1185">Reference proteome</keyword>
<keyword evidence="10" id="KW-0902">Two-component regulatory system</keyword>
<dbReference type="SUPFAM" id="SSF55785">
    <property type="entry name" value="PYP-like sensor domain (PAS domain)"/>
    <property type="match status" value="2"/>
</dbReference>
<keyword evidence="5 12" id="KW-0597">Phosphoprotein</keyword>
<feature type="domain" description="Response regulatory" evidence="15">
    <location>
        <begin position="738"/>
        <end position="856"/>
    </location>
</feature>
<evidence type="ECO:0000256" key="6">
    <source>
        <dbReference type="ARBA" id="ARBA00022679"/>
    </source>
</evidence>
<dbReference type="InterPro" id="IPR036890">
    <property type="entry name" value="HATPase_C_sf"/>
</dbReference>
<dbReference type="PRINTS" id="PR00344">
    <property type="entry name" value="BCTRLSENSOR"/>
</dbReference>
<dbReference type="Pfam" id="PF13188">
    <property type="entry name" value="PAS_8"/>
    <property type="match status" value="2"/>
</dbReference>
<dbReference type="EC" id="2.7.13.3" evidence="3"/>
<evidence type="ECO:0000256" key="5">
    <source>
        <dbReference type="ARBA" id="ARBA00022553"/>
    </source>
</evidence>
<dbReference type="SUPFAM" id="SSF52172">
    <property type="entry name" value="CheY-like"/>
    <property type="match status" value="1"/>
</dbReference>
<keyword evidence="11" id="KW-0472">Membrane</keyword>
<comment type="subcellular location">
    <subcellularLocation>
        <location evidence="2">Cell membrane</location>
    </subcellularLocation>
</comment>
<evidence type="ECO:0000313" key="17">
    <source>
        <dbReference type="Proteomes" id="UP000271624"/>
    </source>
</evidence>
<gene>
    <name evidence="16" type="ORF">DSM106972_083530</name>
</gene>
<dbReference type="InterPro" id="IPR029016">
    <property type="entry name" value="GAF-like_dom_sf"/>
</dbReference>
<protein>
    <recommendedName>
        <fullName evidence="3">histidine kinase</fullName>
        <ecNumber evidence="3">2.7.13.3</ecNumber>
    </recommendedName>
</protein>
<dbReference type="GO" id="GO:0005524">
    <property type="term" value="F:ATP binding"/>
    <property type="evidence" value="ECO:0007669"/>
    <property type="project" value="UniProtKB-KW"/>
</dbReference>
<evidence type="ECO:0000256" key="2">
    <source>
        <dbReference type="ARBA" id="ARBA00004236"/>
    </source>
</evidence>
<dbReference type="SUPFAM" id="SSF47384">
    <property type="entry name" value="Homodimeric domain of signal transducing histidine kinase"/>
    <property type="match status" value="1"/>
</dbReference>
<dbReference type="Pfam" id="PF00072">
    <property type="entry name" value="Response_reg"/>
    <property type="match status" value="1"/>
</dbReference>
<organism evidence="16 17">
    <name type="scientific">Dulcicalothrix desertica PCC 7102</name>
    <dbReference type="NCBI Taxonomy" id="232991"/>
    <lineage>
        <taxon>Bacteria</taxon>
        <taxon>Bacillati</taxon>
        <taxon>Cyanobacteriota</taxon>
        <taxon>Cyanophyceae</taxon>
        <taxon>Nostocales</taxon>
        <taxon>Calotrichaceae</taxon>
        <taxon>Dulcicalothrix</taxon>
    </lineage>
</organism>
<evidence type="ECO:0000256" key="10">
    <source>
        <dbReference type="ARBA" id="ARBA00023012"/>
    </source>
</evidence>
<accession>A0A433UUY1</accession>
<reference evidence="16" key="2">
    <citation type="journal article" date="2019" name="Genome Biol. Evol.">
        <title>Day and night: Metabolic profiles and evolutionary relationships of six axenic non-marine cyanobacteria.</title>
        <authorList>
            <person name="Will S.E."/>
            <person name="Henke P."/>
            <person name="Boedeker C."/>
            <person name="Huang S."/>
            <person name="Brinkmann H."/>
            <person name="Rohde M."/>
            <person name="Jarek M."/>
            <person name="Friedl T."/>
            <person name="Seufert S."/>
            <person name="Schumacher M."/>
            <person name="Overmann J."/>
            <person name="Neumann-Schaal M."/>
            <person name="Petersen J."/>
        </authorList>
    </citation>
    <scope>NUCLEOTIDE SEQUENCE [LARGE SCALE GENOMIC DNA]</scope>
    <source>
        <strain evidence="16">PCC 7102</strain>
    </source>
</reference>
<dbReference type="CDD" id="cd16922">
    <property type="entry name" value="HATPase_EvgS-ArcB-TorS-like"/>
    <property type="match status" value="1"/>
</dbReference>
<feature type="coiled-coil region" evidence="13">
    <location>
        <begin position="200"/>
        <end position="227"/>
    </location>
</feature>
<evidence type="ECO:0000256" key="4">
    <source>
        <dbReference type="ARBA" id="ARBA00022475"/>
    </source>
</evidence>
<proteinExistence type="predicted"/>
<dbReference type="Pfam" id="PF13185">
    <property type="entry name" value="GAF_2"/>
    <property type="match status" value="1"/>
</dbReference>
<keyword evidence="9" id="KW-0067">ATP-binding</keyword>
<dbReference type="Gene3D" id="3.30.450.20">
    <property type="entry name" value="PAS domain"/>
    <property type="match status" value="2"/>
</dbReference>
<feature type="domain" description="Histidine kinase" evidence="14">
    <location>
        <begin position="496"/>
        <end position="713"/>
    </location>
</feature>
<dbReference type="GO" id="GO:0000155">
    <property type="term" value="F:phosphorelay sensor kinase activity"/>
    <property type="evidence" value="ECO:0007669"/>
    <property type="project" value="InterPro"/>
</dbReference>
<dbReference type="InterPro" id="IPR004358">
    <property type="entry name" value="Sig_transdc_His_kin-like_C"/>
</dbReference>
<evidence type="ECO:0000313" key="16">
    <source>
        <dbReference type="EMBL" id="RUS97616.1"/>
    </source>
</evidence>
<comment type="caution">
    <text evidence="16">The sequence shown here is derived from an EMBL/GenBank/DDBJ whole genome shotgun (WGS) entry which is preliminary data.</text>
</comment>
<keyword evidence="7" id="KW-0547">Nucleotide-binding</keyword>
<evidence type="ECO:0000259" key="15">
    <source>
        <dbReference type="PROSITE" id="PS50110"/>
    </source>
</evidence>
<evidence type="ECO:0000259" key="14">
    <source>
        <dbReference type="PROSITE" id="PS50109"/>
    </source>
</evidence>
<keyword evidence="13" id="KW-0175">Coiled coil</keyword>
<keyword evidence="4" id="KW-1003">Cell membrane</keyword>
<feature type="modified residue" description="4-aspartylphosphate" evidence="12">
    <location>
        <position position="787"/>
    </location>
</feature>
<dbReference type="InterPro" id="IPR003661">
    <property type="entry name" value="HisK_dim/P_dom"/>
</dbReference>
<dbReference type="Gene3D" id="3.30.450.40">
    <property type="match status" value="1"/>
</dbReference>
<evidence type="ECO:0000256" key="7">
    <source>
        <dbReference type="ARBA" id="ARBA00022741"/>
    </source>
</evidence>
<dbReference type="SUPFAM" id="SSF55874">
    <property type="entry name" value="ATPase domain of HSP90 chaperone/DNA topoisomerase II/histidine kinase"/>
    <property type="match status" value="1"/>
</dbReference>
<dbReference type="InterPro" id="IPR005467">
    <property type="entry name" value="His_kinase_dom"/>
</dbReference>
<dbReference type="InterPro" id="IPR001789">
    <property type="entry name" value="Sig_transdc_resp-reg_receiver"/>
</dbReference>
<dbReference type="PROSITE" id="PS50109">
    <property type="entry name" value="HIS_KIN"/>
    <property type="match status" value="1"/>
</dbReference>
<dbReference type="FunFam" id="3.30.565.10:FF:000023">
    <property type="entry name" value="PAS domain-containing sensor histidine kinase"/>
    <property type="match status" value="1"/>
</dbReference>
<keyword evidence="6" id="KW-0808">Transferase</keyword>
<evidence type="ECO:0000256" key="3">
    <source>
        <dbReference type="ARBA" id="ARBA00012438"/>
    </source>
</evidence>
<dbReference type="InterPro" id="IPR011006">
    <property type="entry name" value="CheY-like_superfamily"/>
</dbReference>
<dbReference type="Gene3D" id="1.10.287.130">
    <property type="match status" value="1"/>
</dbReference>